<reference evidence="1" key="1">
    <citation type="submission" date="2013-11" db="EMBL/GenBank/DDBJ databases">
        <title>The Genome Sequence of Phytophthora parasitica IAC_01/95.</title>
        <authorList>
            <consortium name="The Broad Institute Genomics Platform"/>
            <person name="Russ C."/>
            <person name="Tyler B."/>
            <person name="Panabieres F."/>
            <person name="Shan W."/>
            <person name="Tripathy S."/>
            <person name="Grunwald N."/>
            <person name="Machado M."/>
            <person name="Johnson C.S."/>
            <person name="Arredondo F."/>
            <person name="Hong C."/>
            <person name="Coffey M."/>
            <person name="Young S.K."/>
            <person name="Zeng Q."/>
            <person name="Gargeya S."/>
            <person name="Fitzgerald M."/>
            <person name="Abouelleil A."/>
            <person name="Alvarado L."/>
            <person name="Chapman S.B."/>
            <person name="Gainer-Dewar J."/>
            <person name="Goldberg J."/>
            <person name="Griggs A."/>
            <person name="Gujja S."/>
            <person name="Hansen M."/>
            <person name="Howarth C."/>
            <person name="Imamovic A."/>
            <person name="Ireland A."/>
            <person name="Larimer J."/>
            <person name="McCowan C."/>
            <person name="Murphy C."/>
            <person name="Pearson M."/>
            <person name="Poon T.W."/>
            <person name="Priest M."/>
            <person name="Roberts A."/>
            <person name="Saif S."/>
            <person name="Shea T."/>
            <person name="Sykes S."/>
            <person name="Wortman J."/>
            <person name="Nusbaum C."/>
            <person name="Birren B."/>
        </authorList>
    </citation>
    <scope>NUCLEOTIDE SEQUENCE [LARGE SCALE GENOMIC DNA]</scope>
    <source>
        <strain evidence="1">IAC_01/95</strain>
    </source>
</reference>
<organism evidence="1">
    <name type="scientific">Phytophthora nicotianae</name>
    <name type="common">Potato buckeye rot agent</name>
    <name type="synonym">Phytophthora parasitica</name>
    <dbReference type="NCBI Taxonomy" id="4792"/>
    <lineage>
        <taxon>Eukaryota</taxon>
        <taxon>Sar</taxon>
        <taxon>Stramenopiles</taxon>
        <taxon>Oomycota</taxon>
        <taxon>Peronosporomycetes</taxon>
        <taxon>Peronosporales</taxon>
        <taxon>Peronosporaceae</taxon>
        <taxon>Phytophthora</taxon>
    </lineage>
</organism>
<dbReference type="EMBL" id="KI694575">
    <property type="protein sequence ID" value="ETM39538.1"/>
    <property type="molecule type" value="Genomic_DNA"/>
</dbReference>
<name>W2MV69_PHYNI</name>
<sequence>MRALVIRSAIDPAMAVALFVVSMNDEVLSVPNTEKM</sequence>
<evidence type="ECO:0000313" key="1">
    <source>
        <dbReference type="EMBL" id="ETM39538.1"/>
    </source>
</evidence>
<proteinExistence type="predicted"/>
<protein>
    <submittedName>
        <fullName evidence="1">Uncharacterized protein</fullName>
    </submittedName>
</protein>
<dbReference type="Proteomes" id="UP000054532">
    <property type="component" value="Unassembled WGS sequence"/>
</dbReference>
<dbReference type="AlphaFoldDB" id="W2MV69"/>
<accession>W2MV69</accession>
<gene>
    <name evidence="1" type="ORF">L914_14322</name>
</gene>